<evidence type="ECO:0000313" key="4">
    <source>
        <dbReference type="EMBL" id="CAG7722383.1"/>
    </source>
</evidence>
<dbReference type="OrthoDB" id="1431247at2759"/>
<dbReference type="EMBL" id="CAJVCH010088753">
    <property type="protein sequence ID" value="CAG7722383.1"/>
    <property type="molecule type" value="Genomic_DNA"/>
</dbReference>
<dbReference type="GO" id="GO:0042026">
    <property type="term" value="P:protein refolding"/>
    <property type="evidence" value="ECO:0007669"/>
    <property type="project" value="TreeGrafter"/>
</dbReference>
<dbReference type="GO" id="GO:0005737">
    <property type="term" value="C:cytoplasm"/>
    <property type="evidence" value="ECO:0007669"/>
    <property type="project" value="TreeGrafter"/>
</dbReference>
<keyword evidence="5" id="KW-1185">Reference proteome</keyword>
<dbReference type="CDD" id="cd06526">
    <property type="entry name" value="metazoan_ACD"/>
    <property type="match status" value="1"/>
</dbReference>
<dbReference type="GO" id="GO:0051082">
    <property type="term" value="F:unfolded protein binding"/>
    <property type="evidence" value="ECO:0007669"/>
    <property type="project" value="TreeGrafter"/>
</dbReference>
<evidence type="ECO:0000259" key="3">
    <source>
        <dbReference type="PROSITE" id="PS01031"/>
    </source>
</evidence>
<comment type="caution">
    <text evidence="4">The sequence shown here is derived from an EMBL/GenBank/DDBJ whole genome shotgun (WGS) entry which is preliminary data.</text>
</comment>
<organism evidence="4 5">
    <name type="scientific">Allacma fusca</name>
    <dbReference type="NCBI Taxonomy" id="39272"/>
    <lineage>
        <taxon>Eukaryota</taxon>
        <taxon>Metazoa</taxon>
        <taxon>Ecdysozoa</taxon>
        <taxon>Arthropoda</taxon>
        <taxon>Hexapoda</taxon>
        <taxon>Collembola</taxon>
        <taxon>Symphypleona</taxon>
        <taxon>Sminthuridae</taxon>
        <taxon>Allacma</taxon>
    </lineage>
</organism>
<dbReference type="GO" id="GO:0009408">
    <property type="term" value="P:response to heat"/>
    <property type="evidence" value="ECO:0007669"/>
    <property type="project" value="TreeGrafter"/>
</dbReference>
<accession>A0A8J2JNS0</accession>
<proteinExistence type="inferred from homology"/>
<name>A0A8J2JNS0_9HEXA</name>
<reference evidence="4" key="1">
    <citation type="submission" date="2021-06" db="EMBL/GenBank/DDBJ databases">
        <authorList>
            <person name="Hodson N. C."/>
            <person name="Mongue J. A."/>
            <person name="Jaron S. K."/>
        </authorList>
    </citation>
    <scope>NUCLEOTIDE SEQUENCE</scope>
</reference>
<dbReference type="PANTHER" id="PTHR45640">
    <property type="entry name" value="HEAT SHOCK PROTEIN HSP-12.2-RELATED"/>
    <property type="match status" value="1"/>
</dbReference>
<dbReference type="PROSITE" id="PS01031">
    <property type="entry name" value="SHSP"/>
    <property type="match status" value="1"/>
</dbReference>
<feature type="domain" description="SHSP" evidence="3">
    <location>
        <begin position="153"/>
        <end position="263"/>
    </location>
</feature>
<evidence type="ECO:0000256" key="2">
    <source>
        <dbReference type="RuleBase" id="RU003616"/>
    </source>
</evidence>
<dbReference type="Pfam" id="PF00011">
    <property type="entry name" value="HSP20"/>
    <property type="match status" value="1"/>
</dbReference>
<dbReference type="InterPro" id="IPR002068">
    <property type="entry name" value="A-crystallin/Hsp20_dom"/>
</dbReference>
<dbReference type="AlphaFoldDB" id="A0A8J2JNS0"/>
<evidence type="ECO:0000256" key="1">
    <source>
        <dbReference type="PROSITE-ProRule" id="PRU00285"/>
    </source>
</evidence>
<protein>
    <recommendedName>
        <fullName evidence="3">SHSP domain-containing protein</fullName>
    </recommendedName>
</protein>
<dbReference type="GO" id="GO:0005634">
    <property type="term" value="C:nucleus"/>
    <property type="evidence" value="ECO:0007669"/>
    <property type="project" value="TreeGrafter"/>
</dbReference>
<gene>
    <name evidence="4" type="ORF">AFUS01_LOCUS11522</name>
</gene>
<evidence type="ECO:0000313" key="5">
    <source>
        <dbReference type="Proteomes" id="UP000708208"/>
    </source>
</evidence>
<dbReference type="PANTHER" id="PTHR45640:SF26">
    <property type="entry name" value="RE23625P"/>
    <property type="match status" value="1"/>
</dbReference>
<dbReference type="Proteomes" id="UP000708208">
    <property type="component" value="Unassembled WGS sequence"/>
</dbReference>
<comment type="similarity">
    <text evidence="1 2">Belongs to the small heat shock protein (HSP20) family.</text>
</comment>
<dbReference type="InterPro" id="IPR001436">
    <property type="entry name" value="Alpha-crystallin/sHSP_animal"/>
</dbReference>
<sequence length="267" mass="29489">MYCVSKTSDQSPKVLRLSYFVAFDAWVCAYVAIENCNEIHSLTSFNHNLKSFTRRHYSAELIFYCHLGKTSSPKMSNSSTVPQQGGSFDPVAFSLPFLAQILSGNRGTIQGETFLQQCSSLVSEGILEYVRQMSMGNQSNNGVQRSTSATDFGTLAGFNAQVQSSTKDGKFTVTMLLGAEVKPEDLQVTIKDREIIIVVKIDSKSEDGCSRLYKELTKKIPLPEEVHAEELKTVLSPEGILKIEAPIPQKGSTRSEMIEIPVQMDLA</sequence>